<sequence length="324" mass="37641">MSTTGNKTVDAIGQIHFEGNIIPHMWYQTLRLDDGKPDTISMILLSEFIYWYRPTVVKDERSGAFMKMKKKFKEDLLQKSYKELSEQFGFSYKQIRGALERLEAKKVCRRVFRTVESPKGKLPNTMFIDLFIPGIMEITFPQSKDVFTCRERPIYPEGKTSLPVGKDITEITTENTTKTTTESNNTRAKKCASEYSDQFLELWNMYPKKKDKKAANKAFKAAMKRADFETIKKGLANYVAEQKALRTELTYYKHFSTFMNGDSYNDYQVLNAPQPKRRGQANTGSERQGLTYAELQEQLKDELQPSDETPRQQENFFDDEDLPF</sequence>
<dbReference type="OrthoDB" id="4426at10239"/>
<feature type="region of interest" description="Disordered" evidence="1">
    <location>
        <begin position="303"/>
        <end position="324"/>
    </location>
</feature>
<proteinExistence type="predicted"/>
<dbReference type="GeneID" id="15042031"/>
<accession>M4ZS60</accession>
<protein>
    <recommendedName>
        <fullName evidence="4">DNA replication protein DnaD</fullName>
    </recommendedName>
</protein>
<dbReference type="Proteomes" id="UP000011861">
    <property type="component" value="Segment"/>
</dbReference>
<name>M4ZS60_9CAUD</name>
<keyword evidence="3" id="KW-1185">Reference proteome</keyword>
<dbReference type="KEGG" id="vg:15042031"/>
<reference evidence="2 3" key="1">
    <citation type="journal article" date="2013" name="Virus Genes">
        <title>Complete nucleotide sequence of Bacillus subtilis (natto) bacteriophage PM1, a phage associated with disruption of food production.</title>
        <authorList>
            <person name="Umene K."/>
            <person name="Shiraishi A."/>
        </authorList>
    </citation>
    <scope>NUCLEOTIDE SEQUENCE [LARGE SCALE GENOMIC DNA]</scope>
    <source>
        <strain evidence="2">PM1</strain>
    </source>
</reference>
<evidence type="ECO:0000313" key="2">
    <source>
        <dbReference type="EMBL" id="BAM99090.1"/>
    </source>
</evidence>
<evidence type="ECO:0000256" key="1">
    <source>
        <dbReference type="SAM" id="MobiDB-lite"/>
    </source>
</evidence>
<dbReference type="RefSeq" id="YP_007678036.1">
    <property type="nucleotide sequence ID" value="NC_020883.1"/>
</dbReference>
<dbReference type="EMBL" id="AB711120">
    <property type="protein sequence ID" value="BAM99090.1"/>
    <property type="molecule type" value="Genomic_DNA"/>
</dbReference>
<evidence type="ECO:0000313" key="3">
    <source>
        <dbReference type="Proteomes" id="UP000011861"/>
    </source>
</evidence>
<organism evidence="2 3">
    <name type="scientific">Bacillus phage PM1</name>
    <dbReference type="NCBI Taxonomy" id="547228"/>
    <lineage>
        <taxon>Viruses</taxon>
        <taxon>Duplodnaviria</taxon>
        <taxon>Heunggongvirae</taxon>
        <taxon>Uroviricota</taxon>
        <taxon>Caudoviricetes</taxon>
        <taxon>Pemunavirus</taxon>
        <taxon>Pemunavirus PM1</taxon>
    </lineage>
</organism>
<evidence type="ECO:0008006" key="4">
    <source>
        <dbReference type="Google" id="ProtNLM"/>
    </source>
</evidence>